<evidence type="ECO:0000313" key="1">
    <source>
        <dbReference type="EMBL" id="OVA13730.1"/>
    </source>
</evidence>
<dbReference type="AlphaFoldDB" id="A0A200QTF2"/>
<sequence length="71" mass="8142">MAFSRISGEDANWLERKIKEEEVILAIKACGCERALTLEGFQAEVIEKCWHFIKDDLLKVIDKFEDGGKIN</sequence>
<proteinExistence type="predicted"/>
<accession>A0A200QTF2</accession>
<gene>
    <name evidence="1" type="ORF">BVC80_1765g44</name>
</gene>
<dbReference type="OrthoDB" id="1305336at2759"/>
<name>A0A200QTF2_MACCD</name>
<reference evidence="1 2" key="1">
    <citation type="journal article" date="2017" name="Mol. Plant">
        <title>The Genome of Medicinal Plant Macleaya cordata Provides New Insights into Benzylisoquinoline Alkaloids Metabolism.</title>
        <authorList>
            <person name="Liu X."/>
            <person name="Liu Y."/>
            <person name="Huang P."/>
            <person name="Ma Y."/>
            <person name="Qing Z."/>
            <person name="Tang Q."/>
            <person name="Cao H."/>
            <person name="Cheng P."/>
            <person name="Zheng Y."/>
            <person name="Yuan Z."/>
            <person name="Zhou Y."/>
            <person name="Liu J."/>
            <person name="Tang Z."/>
            <person name="Zhuo Y."/>
            <person name="Zhang Y."/>
            <person name="Yu L."/>
            <person name="Huang J."/>
            <person name="Yang P."/>
            <person name="Peng Q."/>
            <person name="Zhang J."/>
            <person name="Jiang W."/>
            <person name="Zhang Z."/>
            <person name="Lin K."/>
            <person name="Ro D.K."/>
            <person name="Chen X."/>
            <person name="Xiong X."/>
            <person name="Shang Y."/>
            <person name="Huang S."/>
            <person name="Zeng J."/>
        </authorList>
    </citation>
    <scope>NUCLEOTIDE SEQUENCE [LARGE SCALE GENOMIC DNA]</scope>
    <source>
        <strain evidence="2">cv. BLH2017</strain>
        <tissue evidence="1">Root</tissue>
    </source>
</reference>
<dbReference type="InParanoid" id="A0A200QTF2"/>
<protein>
    <submittedName>
        <fullName evidence="1">Uncharacterized protein</fullName>
    </submittedName>
</protein>
<evidence type="ECO:0000313" key="2">
    <source>
        <dbReference type="Proteomes" id="UP000195402"/>
    </source>
</evidence>
<comment type="caution">
    <text evidence="1">The sequence shown here is derived from an EMBL/GenBank/DDBJ whole genome shotgun (WGS) entry which is preliminary data.</text>
</comment>
<dbReference type="EMBL" id="MVGT01001099">
    <property type="protein sequence ID" value="OVA13730.1"/>
    <property type="molecule type" value="Genomic_DNA"/>
</dbReference>
<dbReference type="Proteomes" id="UP000195402">
    <property type="component" value="Unassembled WGS sequence"/>
</dbReference>
<organism evidence="1 2">
    <name type="scientific">Macleaya cordata</name>
    <name type="common">Five-seeded plume-poppy</name>
    <name type="synonym">Bocconia cordata</name>
    <dbReference type="NCBI Taxonomy" id="56857"/>
    <lineage>
        <taxon>Eukaryota</taxon>
        <taxon>Viridiplantae</taxon>
        <taxon>Streptophyta</taxon>
        <taxon>Embryophyta</taxon>
        <taxon>Tracheophyta</taxon>
        <taxon>Spermatophyta</taxon>
        <taxon>Magnoliopsida</taxon>
        <taxon>Ranunculales</taxon>
        <taxon>Papaveraceae</taxon>
        <taxon>Papaveroideae</taxon>
        <taxon>Macleaya</taxon>
    </lineage>
</organism>
<keyword evidence="2" id="KW-1185">Reference proteome</keyword>